<dbReference type="RefSeq" id="WP_166032813.1">
    <property type="nucleotide sequence ID" value="NZ_CP048877.1"/>
</dbReference>
<dbReference type="AlphaFoldDB" id="A0A6G7PYD7"/>
<accession>A0A6G7PYD7</accession>
<evidence type="ECO:0000313" key="2">
    <source>
        <dbReference type="Proteomes" id="UP000502179"/>
    </source>
</evidence>
<dbReference type="Gene3D" id="3.40.50.2000">
    <property type="entry name" value="Glycogen Phosphorylase B"/>
    <property type="match status" value="2"/>
</dbReference>
<protein>
    <submittedName>
        <fullName evidence="1">Glycosyltransferase family 4 protein</fullName>
    </submittedName>
</protein>
<dbReference type="Proteomes" id="UP000502179">
    <property type="component" value="Chromosome"/>
</dbReference>
<keyword evidence="2" id="KW-1185">Reference proteome</keyword>
<dbReference type="Pfam" id="PF00534">
    <property type="entry name" value="Glycos_transf_1"/>
    <property type="match status" value="1"/>
</dbReference>
<evidence type="ECO:0000313" key="1">
    <source>
        <dbReference type="EMBL" id="QIJ72597.1"/>
    </source>
</evidence>
<dbReference type="PANTHER" id="PTHR45947">
    <property type="entry name" value="SULFOQUINOVOSYL TRANSFERASE SQD2"/>
    <property type="match status" value="1"/>
</dbReference>
<organism evidence="1 2">
    <name type="scientific">Thermosulfuriphilus ammonigenes</name>
    <dbReference type="NCBI Taxonomy" id="1936021"/>
    <lineage>
        <taxon>Bacteria</taxon>
        <taxon>Pseudomonadati</taxon>
        <taxon>Thermodesulfobacteriota</taxon>
        <taxon>Thermodesulfobacteria</taxon>
        <taxon>Thermodesulfobacteriales</taxon>
        <taxon>Thermodesulfobacteriaceae</taxon>
        <taxon>Thermosulfuriphilus</taxon>
    </lineage>
</organism>
<dbReference type="EMBL" id="CP048877">
    <property type="protein sequence ID" value="QIJ72597.1"/>
    <property type="molecule type" value="Genomic_DNA"/>
</dbReference>
<dbReference type="CDD" id="cd03801">
    <property type="entry name" value="GT4_PimA-like"/>
    <property type="match status" value="1"/>
</dbReference>
<dbReference type="InterPro" id="IPR050194">
    <property type="entry name" value="Glycosyltransferase_grp1"/>
</dbReference>
<dbReference type="PANTHER" id="PTHR45947:SF3">
    <property type="entry name" value="SULFOQUINOVOSYL TRANSFERASE SQD2"/>
    <property type="match status" value="1"/>
</dbReference>
<dbReference type="InterPro" id="IPR001296">
    <property type="entry name" value="Glyco_trans_1"/>
</dbReference>
<keyword evidence="1" id="KW-0808">Transferase</keyword>
<sequence length="390" mass="44192">MKDFILSFDWFPKIGGAHLWLYEIYSRWPRPVTVLTSTPELSSEKISDFLSGYLLNSVVRLPICLNSWGIDASFLKTSLKLFRYLYQYRRCNSIFIHSLKSIPETSALFLSKFLLGSRLKIITYAHGEEFLVAKTSRNLSFLVAFSLKLSDAIISNSNSTKNLMSPFLPKDKPVFVTKLGVNFHKYQMKQYRKIVRSSWKVSDQDVVLITISRMEPRKNHSAVIKVLSSLRKQGLPVVYVIGGEGEERENLLNIVHNLHLQDYVKFLGLLSEDEKIKAYNAADIHVMPSIKVGPMIEGFGIVFMEAAAAGLPSIAGNVGGQPEAVIHGKTGFIVDGTNLMELEQSLKKLILDSNLRENMARNALLWAKQHDWSLIAQQTFDLLSFLWEET</sequence>
<proteinExistence type="predicted"/>
<name>A0A6G7PYD7_9BACT</name>
<gene>
    <name evidence="1" type="ORF">G4V39_10065</name>
</gene>
<dbReference type="SUPFAM" id="SSF53756">
    <property type="entry name" value="UDP-Glycosyltransferase/glycogen phosphorylase"/>
    <property type="match status" value="1"/>
</dbReference>
<dbReference type="KEGG" id="tav:G4V39_10065"/>
<reference evidence="1 2" key="1">
    <citation type="submission" date="2020-02" db="EMBL/GenBank/DDBJ databases">
        <title>Genome analysis of Thermosulfuriphilus ammonigenes ST65T, an anaerobic thermophilic chemolithoautotrophic bacterium isolated from a deep-sea hydrothermal vent.</title>
        <authorList>
            <person name="Slobodkina G."/>
            <person name="Allioux M."/>
            <person name="Merkel A."/>
            <person name="Alain K."/>
            <person name="Jebbar M."/>
            <person name="Slobodkin A."/>
        </authorList>
    </citation>
    <scope>NUCLEOTIDE SEQUENCE [LARGE SCALE GENOMIC DNA]</scope>
    <source>
        <strain evidence="1 2">ST65</strain>
    </source>
</reference>
<dbReference type="GO" id="GO:0016758">
    <property type="term" value="F:hexosyltransferase activity"/>
    <property type="evidence" value="ECO:0007669"/>
    <property type="project" value="TreeGrafter"/>
</dbReference>